<dbReference type="Proteomes" id="UP001236806">
    <property type="component" value="Unassembled WGS sequence"/>
</dbReference>
<feature type="region of interest" description="Disordered" evidence="1">
    <location>
        <begin position="1"/>
        <end position="21"/>
    </location>
</feature>
<accession>A0ABU0PMA2</accession>
<organism evidence="2 3">
    <name type="scientific">Pseudarthrobacter siccitolerans</name>
    <dbReference type="NCBI Taxonomy" id="861266"/>
    <lineage>
        <taxon>Bacteria</taxon>
        <taxon>Bacillati</taxon>
        <taxon>Actinomycetota</taxon>
        <taxon>Actinomycetes</taxon>
        <taxon>Micrococcales</taxon>
        <taxon>Micrococcaceae</taxon>
        <taxon>Pseudarthrobacter</taxon>
    </lineage>
</organism>
<keyword evidence="3" id="KW-1185">Reference proteome</keyword>
<dbReference type="EMBL" id="JAUSXB010000001">
    <property type="protein sequence ID" value="MDQ0675104.1"/>
    <property type="molecule type" value="Genomic_DNA"/>
</dbReference>
<comment type="caution">
    <text evidence="2">The sequence shown here is derived from an EMBL/GenBank/DDBJ whole genome shotgun (WGS) entry which is preliminary data.</text>
</comment>
<proteinExistence type="predicted"/>
<name>A0ABU0PMA2_9MICC</name>
<evidence type="ECO:0000313" key="3">
    <source>
        <dbReference type="Proteomes" id="UP001236806"/>
    </source>
</evidence>
<dbReference type="RefSeq" id="WP_306637153.1">
    <property type="nucleotide sequence ID" value="NZ_JAUSXB010000001.1"/>
</dbReference>
<gene>
    <name evidence="2" type="ORF">QFZ36_002665</name>
</gene>
<evidence type="ECO:0000313" key="2">
    <source>
        <dbReference type="EMBL" id="MDQ0675104.1"/>
    </source>
</evidence>
<protein>
    <submittedName>
        <fullName evidence="2">Uncharacterized protein</fullName>
    </submittedName>
</protein>
<reference evidence="2 3" key="1">
    <citation type="submission" date="2023-07" db="EMBL/GenBank/DDBJ databases">
        <title>Comparative genomics of wheat-associated soil bacteria to identify genetic determinants of phenazine resistance.</title>
        <authorList>
            <person name="Mouncey N."/>
        </authorList>
    </citation>
    <scope>NUCLEOTIDE SEQUENCE [LARGE SCALE GENOMIC DNA]</scope>
    <source>
        <strain evidence="2 3">W1I3</strain>
    </source>
</reference>
<sequence length="80" mass="8884">MEPGNQLRLGDAAEQRNGSRIQTCAQVSPGDQVEAKVGSTCHIRGEVVQVQPSMELFWVVSQDGSRRIVELSEFEVYFMA</sequence>
<evidence type="ECO:0000256" key="1">
    <source>
        <dbReference type="SAM" id="MobiDB-lite"/>
    </source>
</evidence>